<accession>A0A6M3ILA9</accession>
<evidence type="ECO:0000313" key="2">
    <source>
        <dbReference type="EMBL" id="QJA57978.1"/>
    </source>
</evidence>
<feature type="compositionally biased region" description="Polar residues" evidence="1">
    <location>
        <begin position="95"/>
        <end position="110"/>
    </location>
</feature>
<dbReference type="AlphaFoldDB" id="A0A6M3ILA9"/>
<organism evidence="2">
    <name type="scientific">viral metagenome</name>
    <dbReference type="NCBI Taxonomy" id="1070528"/>
    <lineage>
        <taxon>unclassified sequences</taxon>
        <taxon>metagenomes</taxon>
        <taxon>organismal metagenomes</taxon>
    </lineage>
</organism>
<sequence>MSDKIEQRILTWVKAPTTKVGQDQKSTYISGLADYEGEEDWYYVNKECPQWTELETGDVVSAEVKVFTKKNGQPGYDIKKMQKIDSAAKADTPAPQATASKPRANDNTAAQKRRMICLQASVESLPNNSTTGQILYRGDEFEEWVENGTPDYVLAARAAQAKLGGSVDEDIPFGED</sequence>
<reference evidence="2" key="1">
    <citation type="submission" date="2020-03" db="EMBL/GenBank/DDBJ databases">
        <title>The deep terrestrial virosphere.</title>
        <authorList>
            <person name="Holmfeldt K."/>
            <person name="Nilsson E."/>
            <person name="Simone D."/>
            <person name="Lopez-Fernandez M."/>
            <person name="Wu X."/>
            <person name="de Brujin I."/>
            <person name="Lundin D."/>
            <person name="Andersson A."/>
            <person name="Bertilsson S."/>
            <person name="Dopson M."/>
        </authorList>
    </citation>
    <scope>NUCLEOTIDE SEQUENCE</scope>
    <source>
        <strain evidence="2">MM415B01524</strain>
    </source>
</reference>
<protein>
    <submittedName>
        <fullName evidence="2">Uncharacterized protein</fullName>
    </submittedName>
</protein>
<proteinExistence type="predicted"/>
<evidence type="ECO:0000256" key="1">
    <source>
        <dbReference type="SAM" id="MobiDB-lite"/>
    </source>
</evidence>
<feature type="region of interest" description="Disordered" evidence="1">
    <location>
        <begin position="84"/>
        <end position="110"/>
    </location>
</feature>
<dbReference type="EMBL" id="MT141302">
    <property type="protein sequence ID" value="QJA57978.1"/>
    <property type="molecule type" value="Genomic_DNA"/>
</dbReference>
<name>A0A6M3ILA9_9ZZZZ</name>
<gene>
    <name evidence="2" type="ORF">MM415B01524_0015</name>
</gene>